<evidence type="ECO:0000313" key="2">
    <source>
        <dbReference type="Proteomes" id="UP001243717"/>
    </source>
</evidence>
<reference evidence="1 2" key="1">
    <citation type="submission" date="2023-04" db="EMBL/GenBank/DDBJ databases">
        <title>A novel bacteria isolated from coastal sediment.</title>
        <authorList>
            <person name="Liu X.-J."/>
            <person name="Du Z.-J."/>
        </authorList>
    </citation>
    <scope>NUCLEOTIDE SEQUENCE [LARGE SCALE GENOMIC DNA]</scope>
    <source>
        <strain evidence="1 2">SDUM461004</strain>
    </source>
</reference>
<dbReference type="Gene3D" id="1.25.40.10">
    <property type="entry name" value="Tetratricopeptide repeat domain"/>
    <property type="match status" value="1"/>
</dbReference>
<dbReference type="EMBL" id="JARXIC010000016">
    <property type="protein sequence ID" value="MDQ8194917.1"/>
    <property type="molecule type" value="Genomic_DNA"/>
</dbReference>
<dbReference type="InterPro" id="IPR011990">
    <property type="entry name" value="TPR-like_helical_dom_sf"/>
</dbReference>
<sequence length="121" mass="13875">MSIRRDLDFEMSFFESLHRRMPKDVRVASVLAHIYTETGHIDSGLKMDRKLVRLNPKDPTAHYNLACSLCLKGRNAEAVAVLRTAISFGYKDFDWMQHDPDLSGLHEYAGFHQLLIDLKIG</sequence>
<dbReference type="SUPFAM" id="SSF48452">
    <property type="entry name" value="TPR-like"/>
    <property type="match status" value="1"/>
</dbReference>
<accession>A0ABU1AJN3</accession>
<keyword evidence="2" id="KW-1185">Reference proteome</keyword>
<name>A0ABU1AJN3_9BACT</name>
<comment type="caution">
    <text evidence="1">The sequence shown here is derived from an EMBL/GenBank/DDBJ whole genome shotgun (WGS) entry which is preliminary data.</text>
</comment>
<evidence type="ECO:0000313" key="1">
    <source>
        <dbReference type="EMBL" id="MDQ8194917.1"/>
    </source>
</evidence>
<gene>
    <name evidence="1" type="ORF">QEH59_10800</name>
</gene>
<protein>
    <submittedName>
        <fullName evidence="1">Tetratricopeptide repeat protein</fullName>
    </submittedName>
</protein>
<proteinExistence type="predicted"/>
<dbReference type="Pfam" id="PF13431">
    <property type="entry name" value="TPR_17"/>
    <property type="match status" value="1"/>
</dbReference>
<organism evidence="1 2">
    <name type="scientific">Thalassobacterium sedimentorum</name>
    <dbReference type="NCBI Taxonomy" id="3041258"/>
    <lineage>
        <taxon>Bacteria</taxon>
        <taxon>Pseudomonadati</taxon>
        <taxon>Verrucomicrobiota</taxon>
        <taxon>Opitutia</taxon>
        <taxon>Puniceicoccales</taxon>
        <taxon>Coraliomargaritaceae</taxon>
        <taxon>Thalassobacterium</taxon>
    </lineage>
</organism>
<dbReference type="RefSeq" id="WP_308985380.1">
    <property type="nucleotide sequence ID" value="NZ_JARXIC010000016.1"/>
</dbReference>
<dbReference type="NCBIfam" id="NF047558">
    <property type="entry name" value="TPR_END_plus"/>
    <property type="match status" value="1"/>
</dbReference>
<dbReference type="Proteomes" id="UP001243717">
    <property type="component" value="Unassembled WGS sequence"/>
</dbReference>